<sequence>MNTPRWVTPRRLGAAAAIYGVFVSGWYLGQPVTPECRVDQAALDRITEEYETGPTPTPTPTRTAFPPQYDSETRVPRDPTPEPFHDLPRVADDTLSVTLRAYAVACVNDTSERPRLQGWFEGHWW</sequence>
<proteinExistence type="predicted"/>
<evidence type="ECO:0000256" key="1">
    <source>
        <dbReference type="SAM" id="MobiDB-lite"/>
    </source>
</evidence>
<feature type="region of interest" description="Disordered" evidence="1">
    <location>
        <begin position="49"/>
        <end position="89"/>
    </location>
</feature>
<keyword evidence="2" id="KW-0812">Transmembrane</keyword>
<protein>
    <recommendedName>
        <fullName evidence="5">Secreted protein</fullName>
    </recommendedName>
</protein>
<evidence type="ECO:0000313" key="3">
    <source>
        <dbReference type="EMBL" id="GAA5206395.1"/>
    </source>
</evidence>
<name>A0ABP9T185_9ACTN</name>
<evidence type="ECO:0008006" key="5">
    <source>
        <dbReference type="Google" id="ProtNLM"/>
    </source>
</evidence>
<dbReference type="RefSeq" id="WP_345628300.1">
    <property type="nucleotide sequence ID" value="NZ_BAABJR010000004.1"/>
</dbReference>
<accession>A0ABP9T185</accession>
<keyword evidence="4" id="KW-1185">Reference proteome</keyword>
<keyword evidence="2" id="KW-1133">Transmembrane helix</keyword>
<reference evidence="4" key="1">
    <citation type="journal article" date="2019" name="Int. J. Syst. Evol. Microbiol.">
        <title>The Global Catalogue of Microorganisms (GCM) 10K type strain sequencing project: providing services to taxonomists for standard genome sequencing and annotation.</title>
        <authorList>
            <consortium name="The Broad Institute Genomics Platform"/>
            <consortium name="The Broad Institute Genome Sequencing Center for Infectious Disease"/>
            <person name="Wu L."/>
            <person name="Ma J."/>
        </authorList>
    </citation>
    <scope>NUCLEOTIDE SEQUENCE [LARGE SCALE GENOMIC DNA]</scope>
    <source>
        <strain evidence="4">JCM 18306</strain>
    </source>
</reference>
<feature type="compositionally biased region" description="Basic and acidic residues" evidence="1">
    <location>
        <begin position="71"/>
        <end position="89"/>
    </location>
</feature>
<dbReference type="EMBL" id="BAABJR010000004">
    <property type="protein sequence ID" value="GAA5206395.1"/>
    <property type="molecule type" value="Genomic_DNA"/>
</dbReference>
<comment type="caution">
    <text evidence="3">The sequence shown here is derived from an EMBL/GenBank/DDBJ whole genome shotgun (WGS) entry which is preliminary data.</text>
</comment>
<feature type="transmembrane region" description="Helical" evidence="2">
    <location>
        <begin position="12"/>
        <end position="29"/>
    </location>
</feature>
<evidence type="ECO:0000313" key="4">
    <source>
        <dbReference type="Proteomes" id="UP001499878"/>
    </source>
</evidence>
<dbReference type="Proteomes" id="UP001499878">
    <property type="component" value="Unassembled WGS sequence"/>
</dbReference>
<organism evidence="3 4">
    <name type="scientific">Streptomyces thinghirensis</name>
    <dbReference type="NCBI Taxonomy" id="551547"/>
    <lineage>
        <taxon>Bacteria</taxon>
        <taxon>Bacillati</taxon>
        <taxon>Actinomycetota</taxon>
        <taxon>Actinomycetes</taxon>
        <taxon>Kitasatosporales</taxon>
        <taxon>Streptomycetaceae</taxon>
        <taxon>Streptomyces</taxon>
    </lineage>
</organism>
<gene>
    <name evidence="3" type="ORF">GCM10023323_17660</name>
</gene>
<keyword evidence="2" id="KW-0472">Membrane</keyword>
<evidence type="ECO:0000256" key="2">
    <source>
        <dbReference type="SAM" id="Phobius"/>
    </source>
</evidence>